<accession>A0AAU9VEC9</accession>
<proteinExistence type="predicted"/>
<dbReference type="EMBL" id="CAKOGL010000031">
    <property type="protein sequence ID" value="CAH2108310.1"/>
    <property type="molecule type" value="Genomic_DNA"/>
</dbReference>
<feature type="region of interest" description="Disordered" evidence="2">
    <location>
        <begin position="1"/>
        <end position="26"/>
    </location>
</feature>
<evidence type="ECO:0000313" key="4">
    <source>
        <dbReference type="Proteomes" id="UP001153954"/>
    </source>
</evidence>
<keyword evidence="1" id="KW-0175">Coiled coil</keyword>
<sequence length="296" mass="34390">MSVQRSPIRGSGSGSEPDLSSMSRYDAFVGQRKRKLPDMEVDVDSELQKYRQDMVSLLEKSTENQNIQIAQLIREELADIKKEIRCIKIMNENLIQENLKLRNELSEIKNSHKTMQEQIYSLETDLHALKSNKTDKPTEKSLLSCNEDTVLEIQQRIERQKNIVIAGIHELQNNNLEQRQSYDRNEVLKLTKSIFSECPDPIKVFRLGKNKSGKNRLLKVCFTTAETAKYLLQNQQKNSCNIRLYSDQTPAQRNYMNHLKEELDRREKNGELDLTIKYIKNVPKIVKKLPKNGAQL</sequence>
<dbReference type="Proteomes" id="UP001153954">
    <property type="component" value="Unassembled WGS sequence"/>
</dbReference>
<gene>
    <name evidence="3" type="ORF">EEDITHA_LOCUS22258</name>
</gene>
<keyword evidence="4" id="KW-1185">Reference proteome</keyword>
<evidence type="ECO:0000256" key="2">
    <source>
        <dbReference type="SAM" id="MobiDB-lite"/>
    </source>
</evidence>
<evidence type="ECO:0000256" key="1">
    <source>
        <dbReference type="SAM" id="Coils"/>
    </source>
</evidence>
<feature type="coiled-coil region" evidence="1">
    <location>
        <begin position="77"/>
        <end position="118"/>
    </location>
</feature>
<name>A0AAU9VEC9_EUPED</name>
<dbReference type="AlphaFoldDB" id="A0AAU9VEC9"/>
<protein>
    <submittedName>
        <fullName evidence="3">Uncharacterized protein</fullName>
    </submittedName>
</protein>
<organism evidence="3 4">
    <name type="scientific">Euphydryas editha</name>
    <name type="common">Edith's checkerspot</name>
    <dbReference type="NCBI Taxonomy" id="104508"/>
    <lineage>
        <taxon>Eukaryota</taxon>
        <taxon>Metazoa</taxon>
        <taxon>Ecdysozoa</taxon>
        <taxon>Arthropoda</taxon>
        <taxon>Hexapoda</taxon>
        <taxon>Insecta</taxon>
        <taxon>Pterygota</taxon>
        <taxon>Neoptera</taxon>
        <taxon>Endopterygota</taxon>
        <taxon>Lepidoptera</taxon>
        <taxon>Glossata</taxon>
        <taxon>Ditrysia</taxon>
        <taxon>Papilionoidea</taxon>
        <taxon>Nymphalidae</taxon>
        <taxon>Nymphalinae</taxon>
        <taxon>Euphydryas</taxon>
    </lineage>
</organism>
<evidence type="ECO:0000313" key="3">
    <source>
        <dbReference type="EMBL" id="CAH2108310.1"/>
    </source>
</evidence>
<comment type="caution">
    <text evidence="3">The sequence shown here is derived from an EMBL/GenBank/DDBJ whole genome shotgun (WGS) entry which is preliminary data.</text>
</comment>
<reference evidence="3" key="1">
    <citation type="submission" date="2022-03" db="EMBL/GenBank/DDBJ databases">
        <authorList>
            <person name="Tunstrom K."/>
        </authorList>
    </citation>
    <scope>NUCLEOTIDE SEQUENCE</scope>
</reference>